<feature type="transmembrane region" description="Helical" evidence="2">
    <location>
        <begin position="31"/>
        <end position="48"/>
    </location>
</feature>
<protein>
    <submittedName>
        <fullName evidence="3">Uncharacterized protein</fullName>
    </submittedName>
</protein>
<proteinExistence type="predicted"/>
<keyword evidence="2" id="KW-0472">Membrane</keyword>
<accession>A0A0N1HGX7</accession>
<keyword evidence="4" id="KW-1185">Reference proteome</keyword>
<feature type="compositionally biased region" description="Polar residues" evidence="1">
    <location>
        <begin position="95"/>
        <end position="109"/>
    </location>
</feature>
<dbReference type="RefSeq" id="XP_018004980.1">
    <property type="nucleotide sequence ID" value="XM_018142552.1"/>
</dbReference>
<evidence type="ECO:0000256" key="2">
    <source>
        <dbReference type="SAM" id="Phobius"/>
    </source>
</evidence>
<feature type="region of interest" description="Disordered" evidence="1">
    <location>
        <begin position="85"/>
        <end position="110"/>
    </location>
</feature>
<reference evidence="3 4" key="1">
    <citation type="submission" date="2015-06" db="EMBL/GenBank/DDBJ databases">
        <title>Draft genome of the ant-associated black yeast Phialophora attae CBS 131958.</title>
        <authorList>
            <person name="Moreno L.F."/>
            <person name="Stielow B.J."/>
            <person name="de Hoog S."/>
            <person name="Vicente V.A."/>
            <person name="Weiss V.A."/>
            <person name="de Vries M."/>
            <person name="Cruz L.M."/>
            <person name="Souza E.M."/>
        </authorList>
    </citation>
    <scope>NUCLEOTIDE SEQUENCE [LARGE SCALE GENOMIC DNA]</scope>
    <source>
        <strain evidence="3 4">CBS 131958</strain>
    </source>
</reference>
<name>A0A0N1HGX7_9EURO</name>
<dbReference type="VEuPathDB" id="FungiDB:AB675_2570"/>
<dbReference type="EMBL" id="LFJN01000002">
    <property type="protein sequence ID" value="KPI45017.1"/>
    <property type="molecule type" value="Genomic_DNA"/>
</dbReference>
<evidence type="ECO:0000313" key="3">
    <source>
        <dbReference type="EMBL" id="KPI45017.1"/>
    </source>
</evidence>
<dbReference type="InterPro" id="IPR011431">
    <property type="entry name" value="Trafficking_Pga2"/>
</dbReference>
<dbReference type="OrthoDB" id="4127469at2759"/>
<evidence type="ECO:0000313" key="4">
    <source>
        <dbReference type="Proteomes" id="UP000038010"/>
    </source>
</evidence>
<dbReference type="Pfam" id="PF07543">
    <property type="entry name" value="PGA2"/>
    <property type="match status" value="1"/>
</dbReference>
<evidence type="ECO:0000256" key="1">
    <source>
        <dbReference type="SAM" id="MobiDB-lite"/>
    </source>
</evidence>
<keyword evidence="2" id="KW-0812">Transmembrane</keyword>
<dbReference type="Proteomes" id="UP000038010">
    <property type="component" value="Unassembled WGS sequence"/>
</dbReference>
<keyword evidence="2" id="KW-1133">Transmembrane helix</keyword>
<dbReference type="GeneID" id="28734432"/>
<gene>
    <name evidence="3" type="ORF">AB675_2570</name>
</gene>
<organism evidence="3 4">
    <name type="scientific">Cyphellophora attinorum</name>
    <dbReference type="NCBI Taxonomy" id="1664694"/>
    <lineage>
        <taxon>Eukaryota</taxon>
        <taxon>Fungi</taxon>
        <taxon>Dikarya</taxon>
        <taxon>Ascomycota</taxon>
        <taxon>Pezizomycotina</taxon>
        <taxon>Eurotiomycetes</taxon>
        <taxon>Chaetothyriomycetidae</taxon>
        <taxon>Chaetothyriales</taxon>
        <taxon>Cyphellophoraceae</taxon>
        <taxon>Cyphellophora</taxon>
    </lineage>
</organism>
<comment type="caution">
    <text evidence="3">The sequence shown here is derived from an EMBL/GenBank/DDBJ whole genome shotgun (WGS) entry which is preliminary data.</text>
</comment>
<sequence length="160" mass="17795">MVEYTPPPADLSRLNFVQRYMQKGSLDWSDYGYLILVVLAYLAVRPALQRWVIGKSEEEEQGVLERASYQERRAKVGANAIRGGKAEPEDLLTADETTTSGANVTQSSEGAVVNRKAKGVKFAGPKSETEKLVDWDDEPGRTAVEGDKSDVMAWLDKWDK</sequence>
<dbReference type="AlphaFoldDB" id="A0A0N1HGX7"/>